<reference evidence="3 4" key="1">
    <citation type="submission" date="2006-06" db="EMBL/GenBank/DDBJ databases">
        <title>Complete sequence of Rubrobacter xylanophilus DSM 9941.</title>
        <authorList>
            <consortium name="US DOE Joint Genome Institute"/>
            <person name="Copeland A."/>
            <person name="Lucas S."/>
            <person name="Lapidus A."/>
            <person name="Barry K."/>
            <person name="Detter J.C."/>
            <person name="Glavina del Rio T."/>
            <person name="Hammon N."/>
            <person name="Israni S."/>
            <person name="Dalin E."/>
            <person name="Tice H."/>
            <person name="Pitluck S."/>
            <person name="Munk A.C."/>
            <person name="Brettin T."/>
            <person name="Bruce D."/>
            <person name="Han C."/>
            <person name="Tapia R."/>
            <person name="Gilna P."/>
            <person name="Schmutz J."/>
            <person name="Larimer F."/>
            <person name="Land M."/>
            <person name="Hauser L."/>
            <person name="Kyrpides N."/>
            <person name="Lykidis A."/>
            <person name="da Costa M.S."/>
            <person name="Rainey F.A."/>
            <person name="Empadinhas N."/>
            <person name="Jolivet E."/>
            <person name="Battista J.R."/>
            <person name="Richardson P."/>
        </authorList>
    </citation>
    <scope>NUCLEOTIDE SEQUENCE [LARGE SCALE GENOMIC DNA]</scope>
    <source>
        <strain evidence="4">DSM 9941 / NBRC 16129 / PRD-1</strain>
    </source>
</reference>
<dbReference type="GO" id="GO:0015074">
    <property type="term" value="P:DNA integration"/>
    <property type="evidence" value="ECO:0007669"/>
    <property type="project" value="InterPro"/>
</dbReference>
<accession>Q1ATW3</accession>
<dbReference type="GO" id="GO:0005829">
    <property type="term" value="C:cytosol"/>
    <property type="evidence" value="ECO:0007669"/>
    <property type="project" value="TreeGrafter"/>
</dbReference>
<dbReference type="Pfam" id="PF13936">
    <property type="entry name" value="HTH_38"/>
    <property type="match status" value="1"/>
</dbReference>
<dbReference type="Proteomes" id="UP000006637">
    <property type="component" value="Chromosome"/>
</dbReference>
<dbReference type="InterPro" id="IPR025246">
    <property type="entry name" value="IS30-like_HTH"/>
</dbReference>
<feature type="domain" description="Integrase catalytic" evidence="2">
    <location>
        <begin position="222"/>
        <end position="370"/>
    </location>
</feature>
<evidence type="ECO:0000313" key="4">
    <source>
        <dbReference type="Proteomes" id="UP000006637"/>
    </source>
</evidence>
<dbReference type="PANTHER" id="PTHR10948:SF23">
    <property type="entry name" value="TRANSPOSASE INSI FOR INSERTION SEQUENCE ELEMENT IS30A-RELATED"/>
    <property type="match status" value="1"/>
</dbReference>
<dbReference type="SUPFAM" id="SSF53098">
    <property type="entry name" value="Ribonuclease H-like"/>
    <property type="match status" value="1"/>
</dbReference>
<dbReference type="Gene3D" id="3.30.420.10">
    <property type="entry name" value="Ribonuclease H-like superfamily/Ribonuclease H"/>
    <property type="match status" value="1"/>
</dbReference>
<protein>
    <submittedName>
        <fullName evidence="3">Integrase, catalytic region</fullName>
    </submittedName>
</protein>
<name>Q1ATW3_RUBXD</name>
<dbReference type="STRING" id="266117.Rxyl_2225"/>
<dbReference type="EMBL" id="CP000386">
    <property type="protein sequence ID" value="ABG05165.1"/>
    <property type="molecule type" value="Genomic_DNA"/>
</dbReference>
<dbReference type="GO" id="GO:0003676">
    <property type="term" value="F:nucleic acid binding"/>
    <property type="evidence" value="ECO:0007669"/>
    <property type="project" value="InterPro"/>
</dbReference>
<gene>
    <name evidence="3" type="ordered locus">Rxyl_2225</name>
</gene>
<dbReference type="InterPro" id="IPR036397">
    <property type="entry name" value="RNaseH_sf"/>
</dbReference>
<dbReference type="KEGG" id="rxy:Rxyl_2225"/>
<evidence type="ECO:0000259" key="2">
    <source>
        <dbReference type="PROSITE" id="PS50994"/>
    </source>
</evidence>
<dbReference type="PANTHER" id="PTHR10948">
    <property type="entry name" value="TRANSPOSASE"/>
    <property type="match status" value="1"/>
</dbReference>
<dbReference type="InterPro" id="IPR051917">
    <property type="entry name" value="Transposase-Integrase"/>
</dbReference>
<dbReference type="InterPro" id="IPR012337">
    <property type="entry name" value="RNaseH-like_sf"/>
</dbReference>
<evidence type="ECO:0000313" key="3">
    <source>
        <dbReference type="EMBL" id="ABG05165.1"/>
    </source>
</evidence>
<evidence type="ECO:0000256" key="1">
    <source>
        <dbReference type="ARBA" id="ARBA00023172"/>
    </source>
</evidence>
<dbReference type="InterPro" id="IPR053392">
    <property type="entry name" value="Transposase_IS30-like"/>
</dbReference>
<dbReference type="eggNOG" id="COG2826">
    <property type="taxonomic scope" value="Bacteria"/>
</dbReference>
<sequence length="370" mass="41856">MARPGRPRGLSAAGKKELWERWRAGESVSDIARALNKPAGSIHGMIEATGGFSPPQRRRRGCALTLVEREEISRGLATGESLRAIADRLGRPASTVCREVNRNGGRKNYRATSADEKAWFRARRPKRCLLAMNERLRDVVARKLKEDWSPEQISGWLRKEYPEDEAMRVSHETIYRTLFVQARGALKRELLAHLRSGRMMRKGRHASTKGQPRGQIKEAVSIRERPPEAEDRAVPGHWEGDLLSGSRNTHIATLVERSSRFVMLVRVTGKDTESVVAALSEQIRRLPKTMMATLTWDRGPEMAAHQQFTVATDVAVYFCDPKSPWQRGTSENTNRLIRQYLPRRTDLSVCTIKQTSTRSRSSSIPDLARL</sequence>
<dbReference type="GO" id="GO:0004803">
    <property type="term" value="F:transposase activity"/>
    <property type="evidence" value="ECO:0007669"/>
    <property type="project" value="TreeGrafter"/>
</dbReference>
<keyword evidence="4" id="KW-1185">Reference proteome</keyword>
<keyword evidence="1" id="KW-0233">DNA recombination</keyword>
<proteinExistence type="predicted"/>
<dbReference type="NCBIfam" id="NF033563">
    <property type="entry name" value="transpos_IS30"/>
    <property type="match status" value="1"/>
</dbReference>
<dbReference type="GO" id="GO:0006310">
    <property type="term" value="P:DNA recombination"/>
    <property type="evidence" value="ECO:0007669"/>
    <property type="project" value="UniProtKB-KW"/>
</dbReference>
<dbReference type="Pfam" id="PF00665">
    <property type="entry name" value="rve"/>
    <property type="match status" value="1"/>
</dbReference>
<dbReference type="HOGENOM" id="CLU_035706_0_0_11"/>
<dbReference type="PROSITE" id="PS50994">
    <property type="entry name" value="INTEGRASE"/>
    <property type="match status" value="1"/>
</dbReference>
<dbReference type="AlphaFoldDB" id="Q1ATW3"/>
<organism evidence="3 4">
    <name type="scientific">Rubrobacter xylanophilus (strain DSM 9941 / JCM 11954 / NBRC 16129 / PRD-1)</name>
    <dbReference type="NCBI Taxonomy" id="266117"/>
    <lineage>
        <taxon>Bacteria</taxon>
        <taxon>Bacillati</taxon>
        <taxon>Actinomycetota</taxon>
        <taxon>Rubrobacteria</taxon>
        <taxon>Rubrobacterales</taxon>
        <taxon>Rubrobacteraceae</taxon>
        <taxon>Rubrobacter</taxon>
    </lineage>
</organism>
<dbReference type="PhylomeDB" id="Q1ATW3"/>
<dbReference type="InterPro" id="IPR001584">
    <property type="entry name" value="Integrase_cat-core"/>
</dbReference>
<dbReference type="GO" id="GO:0032196">
    <property type="term" value="P:transposition"/>
    <property type="evidence" value="ECO:0007669"/>
    <property type="project" value="TreeGrafter"/>
</dbReference>